<evidence type="ECO:0000313" key="2">
    <source>
        <dbReference type="EMBL" id="KAF2739630.1"/>
    </source>
</evidence>
<protein>
    <submittedName>
        <fullName evidence="2">Uncharacterized protein</fullName>
    </submittedName>
</protein>
<evidence type="ECO:0000313" key="3">
    <source>
        <dbReference type="Proteomes" id="UP000799444"/>
    </source>
</evidence>
<feature type="compositionally biased region" description="Basic and acidic residues" evidence="1">
    <location>
        <begin position="336"/>
        <end position="355"/>
    </location>
</feature>
<reference evidence="2" key="1">
    <citation type="journal article" date="2020" name="Stud. Mycol.">
        <title>101 Dothideomycetes genomes: a test case for predicting lifestyles and emergence of pathogens.</title>
        <authorList>
            <person name="Haridas S."/>
            <person name="Albert R."/>
            <person name="Binder M."/>
            <person name="Bloem J."/>
            <person name="Labutti K."/>
            <person name="Salamov A."/>
            <person name="Andreopoulos B."/>
            <person name="Baker S."/>
            <person name="Barry K."/>
            <person name="Bills G."/>
            <person name="Bluhm B."/>
            <person name="Cannon C."/>
            <person name="Castanera R."/>
            <person name="Culley D."/>
            <person name="Daum C."/>
            <person name="Ezra D."/>
            <person name="Gonzalez J."/>
            <person name="Henrissat B."/>
            <person name="Kuo A."/>
            <person name="Liang C."/>
            <person name="Lipzen A."/>
            <person name="Lutzoni F."/>
            <person name="Magnuson J."/>
            <person name="Mondo S."/>
            <person name="Nolan M."/>
            <person name="Ohm R."/>
            <person name="Pangilinan J."/>
            <person name="Park H.-J."/>
            <person name="Ramirez L."/>
            <person name="Alfaro M."/>
            <person name="Sun H."/>
            <person name="Tritt A."/>
            <person name="Yoshinaga Y."/>
            <person name="Zwiers L.-H."/>
            <person name="Turgeon B."/>
            <person name="Goodwin S."/>
            <person name="Spatafora J."/>
            <person name="Crous P."/>
            <person name="Grigoriev I."/>
        </authorList>
    </citation>
    <scope>NUCLEOTIDE SEQUENCE</scope>
    <source>
        <strain evidence="2">CBS 125425</strain>
    </source>
</reference>
<sequence length="373" mass="41229">MLPIKAPDKLLSDGKRMRVVWVPGDGDGDPSPALIERSLNILRGHPTWKLFLGTVHLPIIRGSNNEPPHYCYLDDEACHNILMSKAYAPDELHQFWPFDFASKGHIKQGRRNRGRPVWLDETCTEHVKVPMRIKSLTYTFSGQPAVTEYTPVRPKKETKMEAEVYLEAAQRVAEERLAKAMAAARGASLNENSHTDNTNAEASADEGEILAENASQEDDDSVLGSASAMTTRRKRPGRLSSLSDHSSEESAPSSPIEEPSTDSGYPAGPASYVNLSKPGTKKSKHYRQTNLGTNLRARPIAFVSGGLFDHSYRAPQHPGRLGTDPGSPVMPLSGFRKQDHPEISDHRPSERAKEGKKVKKSAKTFYSDSESDY</sequence>
<feature type="compositionally biased region" description="Acidic residues" evidence="1">
    <location>
        <begin position="212"/>
        <end position="221"/>
    </location>
</feature>
<dbReference type="AlphaFoldDB" id="A0A9P4R9F4"/>
<proteinExistence type="predicted"/>
<accession>A0A9P4R9F4</accession>
<feature type="region of interest" description="Disordered" evidence="1">
    <location>
        <begin position="212"/>
        <end position="292"/>
    </location>
</feature>
<keyword evidence="3" id="KW-1185">Reference proteome</keyword>
<feature type="compositionally biased region" description="Low complexity" evidence="1">
    <location>
        <begin position="240"/>
        <end position="258"/>
    </location>
</feature>
<organism evidence="2 3">
    <name type="scientific">Polyplosphaeria fusca</name>
    <dbReference type="NCBI Taxonomy" id="682080"/>
    <lineage>
        <taxon>Eukaryota</taxon>
        <taxon>Fungi</taxon>
        <taxon>Dikarya</taxon>
        <taxon>Ascomycota</taxon>
        <taxon>Pezizomycotina</taxon>
        <taxon>Dothideomycetes</taxon>
        <taxon>Pleosporomycetidae</taxon>
        <taxon>Pleosporales</taxon>
        <taxon>Tetraplosphaeriaceae</taxon>
        <taxon>Polyplosphaeria</taxon>
    </lineage>
</organism>
<dbReference type="OrthoDB" id="3650389at2759"/>
<gene>
    <name evidence="2" type="ORF">EJ04DRAFT_572792</name>
</gene>
<feature type="region of interest" description="Disordered" evidence="1">
    <location>
        <begin position="313"/>
        <end position="373"/>
    </location>
</feature>
<name>A0A9P4R9F4_9PLEO</name>
<dbReference type="EMBL" id="ML996103">
    <property type="protein sequence ID" value="KAF2739630.1"/>
    <property type="molecule type" value="Genomic_DNA"/>
</dbReference>
<comment type="caution">
    <text evidence="2">The sequence shown here is derived from an EMBL/GenBank/DDBJ whole genome shotgun (WGS) entry which is preliminary data.</text>
</comment>
<feature type="compositionally biased region" description="Polar residues" evidence="1">
    <location>
        <begin position="364"/>
        <end position="373"/>
    </location>
</feature>
<evidence type="ECO:0000256" key="1">
    <source>
        <dbReference type="SAM" id="MobiDB-lite"/>
    </source>
</evidence>
<dbReference type="Proteomes" id="UP000799444">
    <property type="component" value="Unassembled WGS sequence"/>
</dbReference>